<organism evidence="2 3">
    <name type="scientific">Lysobacter helvus</name>
    <dbReference type="NCBI Taxonomy" id="2675059"/>
    <lineage>
        <taxon>Bacteria</taxon>
        <taxon>Pseudomonadati</taxon>
        <taxon>Pseudomonadota</taxon>
        <taxon>Gammaproteobacteria</taxon>
        <taxon>Lysobacterales</taxon>
        <taxon>Lysobacteraceae</taxon>
        <taxon>Lysobacter</taxon>
    </lineage>
</organism>
<evidence type="ECO:0000313" key="3">
    <source>
        <dbReference type="Proteomes" id="UP000680514"/>
    </source>
</evidence>
<reference evidence="2 3" key="1">
    <citation type="submission" date="2021-03" db="EMBL/GenBank/DDBJ databases">
        <title>Complete Genome Sequences of Two Lysobacter Strains Isolated from Sea Water (Lysobacter caseinilyticus) and Soil (Lysobacter helvus) in South Korea.</title>
        <authorList>
            <person name="Watanabe Y."/>
            <person name="Arakawa K."/>
        </authorList>
    </citation>
    <scope>NUCLEOTIDE SEQUENCE [LARGE SCALE GENOMIC DNA]</scope>
    <source>
        <strain evidence="2 3">D10</strain>
    </source>
</reference>
<evidence type="ECO:0000313" key="2">
    <source>
        <dbReference type="EMBL" id="BCT96812.1"/>
    </source>
</evidence>
<protein>
    <recommendedName>
        <fullName evidence="4">Right handed beta helix domain-containing protein</fullName>
    </recommendedName>
</protein>
<keyword evidence="3" id="KW-1185">Reference proteome</keyword>
<dbReference type="Proteomes" id="UP000680514">
    <property type="component" value="Chromosome"/>
</dbReference>
<dbReference type="InterPro" id="IPR059226">
    <property type="entry name" value="Choice_anch_Q_dom"/>
</dbReference>
<evidence type="ECO:0000256" key="1">
    <source>
        <dbReference type="SAM" id="SignalP"/>
    </source>
</evidence>
<gene>
    <name evidence="2" type="ORF">LYSHEL_26830</name>
</gene>
<evidence type="ECO:0008006" key="4">
    <source>
        <dbReference type="Google" id="ProtNLM"/>
    </source>
</evidence>
<dbReference type="InterPro" id="IPR011050">
    <property type="entry name" value="Pectin_lyase_fold/virulence"/>
</dbReference>
<accession>A0ABM7QGJ8</accession>
<feature type="chain" id="PRO_5046885198" description="Right handed beta helix domain-containing protein" evidence="1">
    <location>
        <begin position="27"/>
        <end position="432"/>
    </location>
</feature>
<sequence length="432" mass="43603">MRNPTAFLFSALLAGGALVHAPQARAANIPVTNCNNTGAGSLRNAATIAISGDTIDLRALGCNPINVTSGQIVLPQSSITLLGRDRLQNTIRGNSTARVLNHTGGGTLRLTRVSLSYGRFTSGGALGGCVSSQGNVELRQSRVHHCDAVPQGGLEPSGMGGGVFAVGNVLLSESSVFANRLLGEGAGGGIGAFGSVTLDRSQVYDNMSADAGGGLDGEDVSLSYSMVLRNTSTHDGGGVTAHGNVVVNKSTMAGNDAGWNCGALCAYGDGTRSIHDSTISGNTATSDSGASVSGDMDVRNSTIAFNRETGSQCWGAVSALNLRLESTIVSRNTCDGGPDVDVGGFDFPGWTLTGSHNLIGTSVLPVPPDTIGGDPLLAPLANNGGPTRTHAIGAASPAINGGNNTLGRAFDQRGAGFPRVVGGAPDIGAYER</sequence>
<feature type="signal peptide" evidence="1">
    <location>
        <begin position="1"/>
        <end position="26"/>
    </location>
</feature>
<dbReference type="RefSeq" id="WP_213434575.1">
    <property type="nucleotide sequence ID" value="NZ_AP024546.1"/>
</dbReference>
<name>A0ABM7QGJ8_9GAMM</name>
<dbReference type="EMBL" id="AP024546">
    <property type="protein sequence ID" value="BCT96812.1"/>
    <property type="molecule type" value="Genomic_DNA"/>
</dbReference>
<proteinExistence type="predicted"/>
<dbReference type="NCBIfam" id="NF041518">
    <property type="entry name" value="choice_anch_Q"/>
    <property type="match status" value="1"/>
</dbReference>
<keyword evidence="1" id="KW-0732">Signal</keyword>
<dbReference type="SUPFAM" id="SSF51126">
    <property type="entry name" value="Pectin lyase-like"/>
    <property type="match status" value="1"/>
</dbReference>